<evidence type="ECO:0000259" key="3">
    <source>
        <dbReference type="PROSITE" id="PS50222"/>
    </source>
</evidence>
<gene>
    <name evidence="4" type="ORF">PXEA_LOCUS14659</name>
</gene>
<dbReference type="SMART" id="SM00054">
    <property type="entry name" value="EFh"/>
    <property type="match status" value="6"/>
</dbReference>
<dbReference type="GO" id="GO:1900271">
    <property type="term" value="P:regulation of long-term synaptic potentiation"/>
    <property type="evidence" value="ECO:0007669"/>
    <property type="project" value="TreeGrafter"/>
</dbReference>
<dbReference type="OrthoDB" id="428774at2759"/>
<feature type="domain" description="EF-hand" evidence="3">
    <location>
        <begin position="275"/>
        <end position="310"/>
    </location>
</feature>
<feature type="compositionally biased region" description="Basic residues" evidence="2">
    <location>
        <begin position="1"/>
        <end position="10"/>
    </location>
</feature>
<dbReference type="GO" id="GO:0005509">
    <property type="term" value="F:calcium ion binding"/>
    <property type="evidence" value="ECO:0007669"/>
    <property type="project" value="InterPro"/>
</dbReference>
<organism evidence="4 5">
    <name type="scientific">Protopolystoma xenopodis</name>
    <dbReference type="NCBI Taxonomy" id="117903"/>
    <lineage>
        <taxon>Eukaryota</taxon>
        <taxon>Metazoa</taxon>
        <taxon>Spiralia</taxon>
        <taxon>Lophotrochozoa</taxon>
        <taxon>Platyhelminthes</taxon>
        <taxon>Monogenea</taxon>
        <taxon>Polyopisthocotylea</taxon>
        <taxon>Polystomatidea</taxon>
        <taxon>Polystomatidae</taxon>
        <taxon>Protopolystoma</taxon>
    </lineage>
</organism>
<dbReference type="InterPro" id="IPR018247">
    <property type="entry name" value="EF_Hand_1_Ca_BS"/>
</dbReference>
<proteinExistence type="predicted"/>
<dbReference type="GO" id="GO:0099509">
    <property type="term" value="P:regulation of presynaptic cytosolic calcium ion concentration"/>
    <property type="evidence" value="ECO:0007669"/>
    <property type="project" value="TreeGrafter"/>
</dbReference>
<keyword evidence="1" id="KW-0106">Calcium</keyword>
<dbReference type="Pfam" id="PF13499">
    <property type="entry name" value="EF-hand_7"/>
    <property type="match status" value="3"/>
</dbReference>
<dbReference type="PANTHER" id="PTHR19972">
    <property type="entry name" value="CALBINDIN"/>
    <property type="match status" value="1"/>
</dbReference>
<dbReference type="SUPFAM" id="SSF47473">
    <property type="entry name" value="EF-hand"/>
    <property type="match status" value="2"/>
</dbReference>
<evidence type="ECO:0000313" key="4">
    <source>
        <dbReference type="EMBL" id="VEL21219.1"/>
    </source>
</evidence>
<dbReference type="EMBL" id="CAAALY010050212">
    <property type="protein sequence ID" value="VEL21219.1"/>
    <property type="molecule type" value="Genomic_DNA"/>
</dbReference>
<evidence type="ECO:0000256" key="2">
    <source>
        <dbReference type="SAM" id="MobiDB-lite"/>
    </source>
</evidence>
<feature type="domain" description="EF-hand" evidence="3">
    <location>
        <begin position="138"/>
        <end position="173"/>
    </location>
</feature>
<dbReference type="GO" id="GO:0030425">
    <property type="term" value="C:dendrite"/>
    <property type="evidence" value="ECO:0007669"/>
    <property type="project" value="TreeGrafter"/>
</dbReference>
<dbReference type="GO" id="GO:0005829">
    <property type="term" value="C:cytosol"/>
    <property type="evidence" value="ECO:0007669"/>
    <property type="project" value="TreeGrafter"/>
</dbReference>
<dbReference type="InterPro" id="IPR051001">
    <property type="entry name" value="Calbindin_Ca-bind"/>
</dbReference>
<sequence>MGFSRIKNKLRSPLSSAQSGCHQASSIRPGNHISDSGFGHFEGNIVLKLDRISTMDQSAGRAADGNCVNFLAQFRDPATLGFKRVTSADFLACWKHYDKDNSGYLEGQELDGFLHEFIASVNTNADAAVGAQALSPAAMEELMKDIMLAYDEDEDGRISVAELAQILPTDETFLVLFSRDNPVSSSVEFIRVWRAYDPENRGFIESGQLSEFLASLLEKVNRRVDEHQLKEYTQTILRLFDANGDGRLQLSEMARLLPVRENYLRRPLFKSASRLTSREIERIFHKYDSDGNGMLENEELDGFLKDLLEAVGDDVDETKLQNLRSAVLAQWDVDDDGKLGKEELSTLLIHSSRMAQEAEVLWRGVLDEEKTEKIE</sequence>
<feature type="domain" description="EF-hand" evidence="3">
    <location>
        <begin position="85"/>
        <end position="120"/>
    </location>
</feature>
<dbReference type="PROSITE" id="PS50222">
    <property type="entry name" value="EF_HAND_2"/>
    <property type="match status" value="4"/>
</dbReference>
<feature type="compositionally biased region" description="Polar residues" evidence="2">
    <location>
        <begin position="13"/>
        <end position="26"/>
    </location>
</feature>
<dbReference type="Gene3D" id="1.10.238.10">
    <property type="entry name" value="EF-hand"/>
    <property type="match status" value="3"/>
</dbReference>
<dbReference type="GO" id="GO:0043195">
    <property type="term" value="C:terminal bouton"/>
    <property type="evidence" value="ECO:0007669"/>
    <property type="project" value="TreeGrafter"/>
</dbReference>
<evidence type="ECO:0000256" key="1">
    <source>
        <dbReference type="ARBA" id="ARBA00022837"/>
    </source>
</evidence>
<feature type="region of interest" description="Disordered" evidence="2">
    <location>
        <begin position="1"/>
        <end position="26"/>
    </location>
</feature>
<dbReference type="InterPro" id="IPR002048">
    <property type="entry name" value="EF_hand_dom"/>
</dbReference>
<dbReference type="GO" id="GO:0005634">
    <property type="term" value="C:nucleus"/>
    <property type="evidence" value="ECO:0007669"/>
    <property type="project" value="TreeGrafter"/>
</dbReference>
<dbReference type="PANTHER" id="PTHR19972:SF10">
    <property type="entry name" value="CALBINDIN-32"/>
    <property type="match status" value="1"/>
</dbReference>
<protein>
    <recommendedName>
        <fullName evidence="3">EF-hand domain-containing protein</fullName>
    </recommendedName>
</protein>
<comment type="caution">
    <text evidence="4">The sequence shown here is derived from an EMBL/GenBank/DDBJ whole genome shotgun (WGS) entry which is preliminary data.</text>
</comment>
<accession>A0A448WVJ9</accession>
<name>A0A448WVJ9_9PLAT</name>
<reference evidence="4" key="1">
    <citation type="submission" date="2018-11" db="EMBL/GenBank/DDBJ databases">
        <authorList>
            <consortium name="Pathogen Informatics"/>
        </authorList>
    </citation>
    <scope>NUCLEOTIDE SEQUENCE</scope>
</reference>
<feature type="domain" description="EF-hand" evidence="3">
    <location>
        <begin position="228"/>
        <end position="263"/>
    </location>
</feature>
<dbReference type="PROSITE" id="PS00018">
    <property type="entry name" value="EF_HAND_1"/>
    <property type="match status" value="5"/>
</dbReference>
<dbReference type="InterPro" id="IPR011992">
    <property type="entry name" value="EF-hand-dom_pair"/>
</dbReference>
<dbReference type="Proteomes" id="UP000784294">
    <property type="component" value="Unassembled WGS sequence"/>
</dbReference>
<evidence type="ECO:0000313" key="5">
    <source>
        <dbReference type="Proteomes" id="UP000784294"/>
    </source>
</evidence>
<dbReference type="AlphaFoldDB" id="A0A448WVJ9"/>
<keyword evidence="5" id="KW-1185">Reference proteome</keyword>